<dbReference type="GO" id="GO:0004722">
    <property type="term" value="F:protein serine/threonine phosphatase activity"/>
    <property type="evidence" value="ECO:0007669"/>
    <property type="project" value="UniProtKB-EC"/>
</dbReference>
<organism evidence="13 14">
    <name type="scientific">Triparma columacea</name>
    <dbReference type="NCBI Taxonomy" id="722753"/>
    <lineage>
        <taxon>Eukaryota</taxon>
        <taxon>Sar</taxon>
        <taxon>Stramenopiles</taxon>
        <taxon>Ochrophyta</taxon>
        <taxon>Bolidophyceae</taxon>
        <taxon>Parmales</taxon>
        <taxon>Triparmaceae</taxon>
        <taxon>Triparma</taxon>
    </lineage>
</organism>
<dbReference type="InterPro" id="IPR015655">
    <property type="entry name" value="PP2C"/>
</dbReference>
<dbReference type="OrthoDB" id="10264738at2759"/>
<comment type="similarity">
    <text evidence="2">Belongs to the PP2C family.</text>
</comment>
<dbReference type="Proteomes" id="UP001165065">
    <property type="component" value="Unassembled WGS sequence"/>
</dbReference>
<keyword evidence="5" id="KW-0378">Hydrolase</keyword>
<dbReference type="InterPro" id="IPR001932">
    <property type="entry name" value="PPM-type_phosphatase-like_dom"/>
</dbReference>
<feature type="domain" description="PPM-type phosphatase" evidence="12">
    <location>
        <begin position="29"/>
        <end position="398"/>
    </location>
</feature>
<dbReference type="GO" id="GO:0046872">
    <property type="term" value="F:metal ion binding"/>
    <property type="evidence" value="ECO:0007669"/>
    <property type="project" value="UniProtKB-KW"/>
</dbReference>
<name>A0A9W7GGS5_9STRA</name>
<dbReference type="Pfam" id="PF00481">
    <property type="entry name" value="PP2C"/>
    <property type="match status" value="2"/>
</dbReference>
<comment type="caution">
    <text evidence="13">The sequence shown here is derived from an EMBL/GenBank/DDBJ whole genome shotgun (WGS) entry which is preliminary data.</text>
</comment>
<feature type="compositionally biased region" description="Polar residues" evidence="11">
    <location>
        <begin position="184"/>
        <end position="197"/>
    </location>
</feature>
<keyword evidence="8" id="KW-0464">Manganese</keyword>
<protein>
    <recommendedName>
        <fullName evidence="3">protein-serine/threonine phosphatase</fullName>
        <ecNumber evidence="3">3.1.3.16</ecNumber>
    </recommendedName>
</protein>
<dbReference type="PROSITE" id="PS51746">
    <property type="entry name" value="PPM_2"/>
    <property type="match status" value="1"/>
</dbReference>
<evidence type="ECO:0000256" key="4">
    <source>
        <dbReference type="ARBA" id="ARBA00022723"/>
    </source>
</evidence>
<keyword evidence="7" id="KW-0904">Protein phosphatase</keyword>
<dbReference type="InterPro" id="IPR036457">
    <property type="entry name" value="PPM-type-like_dom_sf"/>
</dbReference>
<evidence type="ECO:0000256" key="6">
    <source>
        <dbReference type="ARBA" id="ARBA00022842"/>
    </source>
</evidence>
<evidence type="ECO:0000256" key="1">
    <source>
        <dbReference type="ARBA" id="ARBA00001936"/>
    </source>
</evidence>
<comment type="cofactor">
    <cofactor evidence="1">
        <name>Mn(2+)</name>
        <dbReference type="ChEBI" id="CHEBI:29035"/>
    </cofactor>
</comment>
<comment type="catalytic activity">
    <reaction evidence="10">
        <text>O-phospho-L-threonyl-[protein] + H2O = L-threonyl-[protein] + phosphate</text>
        <dbReference type="Rhea" id="RHEA:47004"/>
        <dbReference type="Rhea" id="RHEA-COMP:11060"/>
        <dbReference type="Rhea" id="RHEA-COMP:11605"/>
        <dbReference type="ChEBI" id="CHEBI:15377"/>
        <dbReference type="ChEBI" id="CHEBI:30013"/>
        <dbReference type="ChEBI" id="CHEBI:43474"/>
        <dbReference type="ChEBI" id="CHEBI:61977"/>
        <dbReference type="EC" id="3.1.3.16"/>
    </reaction>
</comment>
<sequence>MGAYLSSPNCEKNTTTGSSQSPVNGTTLEWSATDMQGWRKSMEDAHITKTDLGDGNMCFAVFDGHGGSGVARFCEKHMVDVLREQEVYKGGDIGKALKETFHGLDDMIDSSEYREEIGRLGAEKKELVGEGGKGSEGEDADGEKMRPSEAIELFQKLLSMSRNGGKEEGGDDTKPKEDSASKAVETSSAETTPTVGRQRVLSTSVSTVDPRTGKQQCLLPDHPVHAGCTSVVAVVKGKEITVANAGDSRAVLRRKDSVFPLSYDHKPASEIESERIKKAGGFVNQFGRVNGNLNLSRSIGDLKYKQNIEVKREEQMITAEPDLITTTLEDGDEFIIIGCDGIWDCLTNEEACDFVSSRIETMKVSDIVEECLNTIVSEDPRATQGIGGDNMTLVVVDLKAGLREKNLGGGAGEGAKGGEDE</sequence>
<comment type="catalytic activity">
    <reaction evidence="9">
        <text>O-phospho-L-seryl-[protein] + H2O = L-seryl-[protein] + phosphate</text>
        <dbReference type="Rhea" id="RHEA:20629"/>
        <dbReference type="Rhea" id="RHEA-COMP:9863"/>
        <dbReference type="Rhea" id="RHEA-COMP:11604"/>
        <dbReference type="ChEBI" id="CHEBI:15377"/>
        <dbReference type="ChEBI" id="CHEBI:29999"/>
        <dbReference type="ChEBI" id="CHEBI:43474"/>
        <dbReference type="ChEBI" id="CHEBI:83421"/>
        <dbReference type="EC" id="3.1.3.16"/>
    </reaction>
</comment>
<evidence type="ECO:0000256" key="10">
    <source>
        <dbReference type="ARBA" id="ARBA00048336"/>
    </source>
</evidence>
<feature type="compositionally biased region" description="Basic and acidic residues" evidence="11">
    <location>
        <begin position="164"/>
        <end position="180"/>
    </location>
</feature>
<dbReference type="SMART" id="SM00332">
    <property type="entry name" value="PP2Cc"/>
    <property type="match status" value="1"/>
</dbReference>
<dbReference type="PANTHER" id="PTHR13832">
    <property type="entry name" value="PROTEIN PHOSPHATASE 2C"/>
    <property type="match status" value="1"/>
</dbReference>
<evidence type="ECO:0000256" key="8">
    <source>
        <dbReference type="ARBA" id="ARBA00023211"/>
    </source>
</evidence>
<accession>A0A9W7GGS5</accession>
<dbReference type="PANTHER" id="PTHR13832:SF803">
    <property type="entry name" value="PROTEIN PHOSPHATASE 1G"/>
    <property type="match status" value="1"/>
</dbReference>
<evidence type="ECO:0000256" key="7">
    <source>
        <dbReference type="ARBA" id="ARBA00022912"/>
    </source>
</evidence>
<proteinExistence type="inferred from homology"/>
<evidence type="ECO:0000256" key="2">
    <source>
        <dbReference type="ARBA" id="ARBA00006702"/>
    </source>
</evidence>
<dbReference type="AlphaFoldDB" id="A0A9W7GGS5"/>
<keyword evidence="14" id="KW-1185">Reference proteome</keyword>
<keyword evidence="6" id="KW-0460">Magnesium</keyword>
<gene>
    <name evidence="13" type="ORF">TrCOL_g6398</name>
</gene>
<feature type="region of interest" description="Disordered" evidence="11">
    <location>
        <begin position="1"/>
        <end position="25"/>
    </location>
</feature>
<dbReference type="EMBL" id="BRYA01000196">
    <property type="protein sequence ID" value="GMI43675.1"/>
    <property type="molecule type" value="Genomic_DNA"/>
</dbReference>
<evidence type="ECO:0000256" key="9">
    <source>
        <dbReference type="ARBA" id="ARBA00047761"/>
    </source>
</evidence>
<evidence type="ECO:0000259" key="12">
    <source>
        <dbReference type="PROSITE" id="PS51746"/>
    </source>
</evidence>
<evidence type="ECO:0000256" key="3">
    <source>
        <dbReference type="ARBA" id="ARBA00013081"/>
    </source>
</evidence>
<evidence type="ECO:0000313" key="14">
    <source>
        <dbReference type="Proteomes" id="UP001165065"/>
    </source>
</evidence>
<keyword evidence="4" id="KW-0479">Metal-binding</keyword>
<feature type="region of interest" description="Disordered" evidence="11">
    <location>
        <begin position="162"/>
        <end position="197"/>
    </location>
</feature>
<reference evidence="14" key="1">
    <citation type="journal article" date="2023" name="Commun. Biol.">
        <title>Genome analysis of Parmales, the sister group of diatoms, reveals the evolutionary specialization of diatoms from phago-mixotrophs to photoautotrophs.</title>
        <authorList>
            <person name="Ban H."/>
            <person name="Sato S."/>
            <person name="Yoshikawa S."/>
            <person name="Yamada K."/>
            <person name="Nakamura Y."/>
            <person name="Ichinomiya M."/>
            <person name="Sato N."/>
            <person name="Blanc-Mathieu R."/>
            <person name="Endo H."/>
            <person name="Kuwata A."/>
            <person name="Ogata H."/>
        </authorList>
    </citation>
    <scope>NUCLEOTIDE SEQUENCE [LARGE SCALE GENOMIC DNA]</scope>
</reference>
<evidence type="ECO:0000256" key="11">
    <source>
        <dbReference type="SAM" id="MobiDB-lite"/>
    </source>
</evidence>
<evidence type="ECO:0000313" key="13">
    <source>
        <dbReference type="EMBL" id="GMI43675.1"/>
    </source>
</evidence>
<dbReference type="EC" id="3.1.3.16" evidence="3"/>
<dbReference type="Gene3D" id="3.60.40.10">
    <property type="entry name" value="PPM-type phosphatase domain"/>
    <property type="match status" value="1"/>
</dbReference>
<dbReference type="CDD" id="cd00143">
    <property type="entry name" value="PP2Cc"/>
    <property type="match status" value="1"/>
</dbReference>
<evidence type="ECO:0000256" key="5">
    <source>
        <dbReference type="ARBA" id="ARBA00022801"/>
    </source>
</evidence>
<feature type="region of interest" description="Disordered" evidence="11">
    <location>
        <begin position="124"/>
        <end position="146"/>
    </location>
</feature>
<dbReference type="SUPFAM" id="SSF81606">
    <property type="entry name" value="PP2C-like"/>
    <property type="match status" value="1"/>
</dbReference>